<keyword evidence="2 3" id="KW-0663">Pyridoxal phosphate</keyword>
<dbReference type="InterPro" id="IPR000653">
    <property type="entry name" value="DegT/StrS_aminotransferase"/>
</dbReference>
<dbReference type="Pfam" id="PF01041">
    <property type="entry name" value="DegT_DnrJ_EryC1"/>
    <property type="match status" value="2"/>
</dbReference>
<dbReference type="PANTHER" id="PTHR30244">
    <property type="entry name" value="TRANSAMINASE"/>
    <property type="match status" value="1"/>
</dbReference>
<evidence type="ECO:0000256" key="2">
    <source>
        <dbReference type="PIRSR" id="PIRSR000390-2"/>
    </source>
</evidence>
<evidence type="ECO:0000256" key="1">
    <source>
        <dbReference type="PIRSR" id="PIRSR000390-1"/>
    </source>
</evidence>
<dbReference type="InterPro" id="IPR015422">
    <property type="entry name" value="PyrdxlP-dep_Trfase_small"/>
</dbReference>
<sequence length="408" mass="45698">MISTDFGPNEDGNDAILSLITLFSPWTWRMGDAILKAKKQLESLFPSSKAILLMSGRAGIKLILQALNLPPTSEIIVQAFTCEAVVLPIRALGFKPVYVDIEKNSYSMDLASLQNKITPQTKVLILQHTFGMIPKNRNKVLELAKSHNMFVIEDLAHGFDPVFWQKEKLSDNQVLTLSFGRSKALSSVFGCALITSNKSLHDSLGAVEANLPYPSLWFIFQLLCYKPLALLIRYTYSFLSIGKIIHKSVTILRLMVAEISVKEKAGEYDPYLELKYPNCLAKLLTFQLEKYPHMQEQRKIVCNIYSSCVGVMPSIPKDTALCRFPLLIENRDMLVKKLAVQNIFLGTWYTQAVAPRGLDLGKVGYHVGSCPVAEDVCRSIINLPTLVTVEEANKIIKMINIQCSVNDH</sequence>
<dbReference type="AlphaFoldDB" id="A0A2M7QFL8"/>
<accession>A0A2M7QFL8</accession>
<reference evidence="5" key="1">
    <citation type="submission" date="2017-09" db="EMBL/GenBank/DDBJ databases">
        <title>Depth-based differentiation of microbial function through sediment-hosted aquifers and enrichment of novel symbionts in the deep terrestrial subsurface.</title>
        <authorList>
            <person name="Probst A.J."/>
            <person name="Ladd B."/>
            <person name="Jarett J.K."/>
            <person name="Geller-Mcgrath D.E."/>
            <person name="Sieber C.M.K."/>
            <person name="Emerson J.B."/>
            <person name="Anantharaman K."/>
            <person name="Thomas B.C."/>
            <person name="Malmstrom R."/>
            <person name="Stieglmeier M."/>
            <person name="Klingl A."/>
            <person name="Woyke T."/>
            <person name="Ryan C.M."/>
            <person name="Banfield J.F."/>
        </authorList>
    </citation>
    <scope>NUCLEOTIDE SEQUENCE [LARGE SCALE GENOMIC DNA]</scope>
</reference>
<protein>
    <recommendedName>
        <fullName evidence="6">DegT/DnrJ/EryC1/StrS aminotransferase family protein</fullName>
    </recommendedName>
</protein>
<dbReference type="GO" id="GO:0008483">
    <property type="term" value="F:transaminase activity"/>
    <property type="evidence" value="ECO:0007669"/>
    <property type="project" value="TreeGrafter"/>
</dbReference>
<feature type="active site" description="Proton acceptor" evidence="1">
    <location>
        <position position="183"/>
    </location>
</feature>
<comment type="similarity">
    <text evidence="3">Belongs to the DegT/DnrJ/EryC1 family.</text>
</comment>
<evidence type="ECO:0008006" key="6">
    <source>
        <dbReference type="Google" id="ProtNLM"/>
    </source>
</evidence>
<dbReference type="Gene3D" id="3.90.1150.10">
    <property type="entry name" value="Aspartate Aminotransferase, domain 1"/>
    <property type="match status" value="1"/>
</dbReference>
<dbReference type="InterPro" id="IPR015421">
    <property type="entry name" value="PyrdxlP-dep_Trfase_major"/>
</dbReference>
<dbReference type="PIRSF" id="PIRSF000390">
    <property type="entry name" value="PLP_StrS"/>
    <property type="match status" value="1"/>
</dbReference>
<comment type="caution">
    <text evidence="4">The sequence shown here is derived from an EMBL/GenBank/DDBJ whole genome shotgun (WGS) entry which is preliminary data.</text>
</comment>
<evidence type="ECO:0000313" key="5">
    <source>
        <dbReference type="Proteomes" id="UP000230108"/>
    </source>
</evidence>
<feature type="modified residue" description="N6-(pyridoxal phosphate)lysine" evidence="2">
    <location>
        <position position="183"/>
    </location>
</feature>
<evidence type="ECO:0000256" key="3">
    <source>
        <dbReference type="RuleBase" id="RU004508"/>
    </source>
</evidence>
<dbReference type="InterPro" id="IPR015424">
    <property type="entry name" value="PyrdxlP-dep_Trfase"/>
</dbReference>
<dbReference type="SUPFAM" id="SSF53383">
    <property type="entry name" value="PLP-dependent transferases"/>
    <property type="match status" value="1"/>
</dbReference>
<proteinExistence type="inferred from homology"/>
<dbReference type="Gene3D" id="3.40.640.10">
    <property type="entry name" value="Type I PLP-dependent aspartate aminotransferase-like (Major domain)"/>
    <property type="match status" value="1"/>
</dbReference>
<dbReference type="GO" id="GO:0030170">
    <property type="term" value="F:pyridoxal phosphate binding"/>
    <property type="evidence" value="ECO:0007669"/>
    <property type="project" value="TreeGrafter"/>
</dbReference>
<dbReference type="PANTHER" id="PTHR30244:SF34">
    <property type="entry name" value="DTDP-4-AMINO-4,6-DIDEOXYGALACTOSE TRANSAMINASE"/>
    <property type="match status" value="1"/>
</dbReference>
<dbReference type="Proteomes" id="UP000230108">
    <property type="component" value="Unassembled WGS sequence"/>
</dbReference>
<gene>
    <name evidence="4" type="ORF">COY90_00040</name>
</gene>
<organism evidence="4 5">
    <name type="scientific">Candidatus Roizmanbacteria bacterium CG_4_10_14_0_8_um_filter_39_9</name>
    <dbReference type="NCBI Taxonomy" id="1974829"/>
    <lineage>
        <taxon>Bacteria</taxon>
        <taxon>Candidatus Roizmaniibacteriota</taxon>
    </lineage>
</organism>
<dbReference type="GO" id="GO:0000271">
    <property type="term" value="P:polysaccharide biosynthetic process"/>
    <property type="evidence" value="ECO:0007669"/>
    <property type="project" value="TreeGrafter"/>
</dbReference>
<evidence type="ECO:0000313" key="4">
    <source>
        <dbReference type="EMBL" id="PIY69552.1"/>
    </source>
</evidence>
<name>A0A2M7QFL8_9BACT</name>
<dbReference type="EMBL" id="PFLF01000002">
    <property type="protein sequence ID" value="PIY69552.1"/>
    <property type="molecule type" value="Genomic_DNA"/>
</dbReference>